<dbReference type="AlphaFoldDB" id="A0ABD3W316"/>
<evidence type="ECO:0000256" key="2">
    <source>
        <dbReference type="ARBA" id="ARBA00008816"/>
    </source>
</evidence>
<protein>
    <recommendedName>
        <fullName evidence="7">Phosphatidic acid phosphatase type 2/haloperoxidase domain-containing protein</fullName>
    </recommendedName>
</protein>
<feature type="transmembrane region" description="Helical" evidence="6">
    <location>
        <begin position="170"/>
        <end position="187"/>
    </location>
</feature>
<accession>A0ABD3W316</accession>
<evidence type="ECO:0000256" key="1">
    <source>
        <dbReference type="ARBA" id="ARBA00004141"/>
    </source>
</evidence>
<dbReference type="EMBL" id="JBJQND010000008">
    <property type="protein sequence ID" value="KAL3868281.1"/>
    <property type="molecule type" value="Genomic_DNA"/>
</dbReference>
<dbReference type="SUPFAM" id="SSF48317">
    <property type="entry name" value="Acid phosphatase/Vanadium-dependent haloperoxidase"/>
    <property type="match status" value="1"/>
</dbReference>
<dbReference type="InterPro" id="IPR043216">
    <property type="entry name" value="PAP-like"/>
</dbReference>
<keyword evidence="3 6" id="KW-0812">Transmembrane</keyword>
<evidence type="ECO:0000259" key="7">
    <source>
        <dbReference type="SMART" id="SM00014"/>
    </source>
</evidence>
<reference evidence="8 9" key="1">
    <citation type="submission" date="2024-11" db="EMBL/GenBank/DDBJ databases">
        <title>Chromosome-level genome assembly of the freshwater bivalve Anodonta woodiana.</title>
        <authorList>
            <person name="Chen X."/>
        </authorList>
    </citation>
    <scope>NUCLEOTIDE SEQUENCE [LARGE SCALE GENOMIC DNA]</scope>
    <source>
        <strain evidence="8">MN2024</strain>
        <tissue evidence="8">Gills</tissue>
    </source>
</reference>
<feature type="domain" description="Phosphatidic acid phosphatase type 2/haloperoxidase" evidence="7">
    <location>
        <begin position="40"/>
        <end position="184"/>
    </location>
</feature>
<feature type="transmembrane region" description="Helical" evidence="6">
    <location>
        <begin position="111"/>
        <end position="129"/>
    </location>
</feature>
<proteinExistence type="inferred from homology"/>
<sequence>MAFGITSITLITVDILNRLEKKNKKKRCLSADTRVCLKGFGIFLFGFAIAQLFNEVLKNAVGRLRPHFFDVCRPNVFFINCSEGYITNYTCTNREHSATILRNIRQSFPSGHAVFSMFTAMYLALYIQIRLNISYSLILKPTFQAGLLLLSLLCSASRITDHMHHCSDVIAGLILGFIVACAVFYSLGTKYLNNHNGDSICSSDDIEENSVPASKECQIPLQLLHEKSKCTRLKSKTLTSSSLIV</sequence>
<dbReference type="PANTHER" id="PTHR10165:SF103">
    <property type="entry name" value="PHOSPHOLIPID PHOSPHATASE HOMOLOG 1.2 HOMOLOG"/>
    <property type="match status" value="1"/>
</dbReference>
<dbReference type="Proteomes" id="UP001634394">
    <property type="component" value="Unassembled WGS sequence"/>
</dbReference>
<evidence type="ECO:0000256" key="6">
    <source>
        <dbReference type="SAM" id="Phobius"/>
    </source>
</evidence>
<gene>
    <name evidence="8" type="ORF">ACJMK2_041108</name>
</gene>
<comment type="subcellular location">
    <subcellularLocation>
        <location evidence="1">Membrane</location>
        <topology evidence="1">Multi-pass membrane protein</topology>
    </subcellularLocation>
</comment>
<comment type="caution">
    <text evidence="8">The sequence shown here is derived from an EMBL/GenBank/DDBJ whole genome shotgun (WGS) entry which is preliminary data.</text>
</comment>
<keyword evidence="9" id="KW-1185">Reference proteome</keyword>
<keyword evidence="4 6" id="KW-1133">Transmembrane helix</keyword>
<feature type="transmembrane region" description="Helical" evidence="6">
    <location>
        <begin position="35"/>
        <end position="53"/>
    </location>
</feature>
<dbReference type="InterPro" id="IPR000326">
    <property type="entry name" value="PAP2/HPO"/>
</dbReference>
<dbReference type="CDD" id="cd03384">
    <property type="entry name" value="PAP2_wunen"/>
    <property type="match status" value="1"/>
</dbReference>
<keyword evidence="5 6" id="KW-0472">Membrane</keyword>
<evidence type="ECO:0000313" key="9">
    <source>
        <dbReference type="Proteomes" id="UP001634394"/>
    </source>
</evidence>
<comment type="similarity">
    <text evidence="2">Belongs to the PA-phosphatase related phosphoesterase family.</text>
</comment>
<evidence type="ECO:0000313" key="8">
    <source>
        <dbReference type="EMBL" id="KAL3868281.1"/>
    </source>
</evidence>
<dbReference type="SMART" id="SM00014">
    <property type="entry name" value="acidPPc"/>
    <property type="match status" value="1"/>
</dbReference>
<dbReference type="Gene3D" id="1.20.144.10">
    <property type="entry name" value="Phosphatidic acid phosphatase type 2/haloperoxidase"/>
    <property type="match status" value="1"/>
</dbReference>
<dbReference type="GO" id="GO:0016020">
    <property type="term" value="C:membrane"/>
    <property type="evidence" value="ECO:0007669"/>
    <property type="project" value="UniProtKB-SubCell"/>
</dbReference>
<dbReference type="Pfam" id="PF01569">
    <property type="entry name" value="PAP2"/>
    <property type="match status" value="1"/>
</dbReference>
<dbReference type="InterPro" id="IPR036938">
    <property type="entry name" value="PAP2/HPO_sf"/>
</dbReference>
<organism evidence="8 9">
    <name type="scientific">Sinanodonta woodiana</name>
    <name type="common">Chinese pond mussel</name>
    <name type="synonym">Anodonta woodiana</name>
    <dbReference type="NCBI Taxonomy" id="1069815"/>
    <lineage>
        <taxon>Eukaryota</taxon>
        <taxon>Metazoa</taxon>
        <taxon>Spiralia</taxon>
        <taxon>Lophotrochozoa</taxon>
        <taxon>Mollusca</taxon>
        <taxon>Bivalvia</taxon>
        <taxon>Autobranchia</taxon>
        <taxon>Heteroconchia</taxon>
        <taxon>Palaeoheterodonta</taxon>
        <taxon>Unionida</taxon>
        <taxon>Unionoidea</taxon>
        <taxon>Unionidae</taxon>
        <taxon>Unioninae</taxon>
        <taxon>Sinanodonta</taxon>
    </lineage>
</organism>
<feature type="transmembrane region" description="Helical" evidence="6">
    <location>
        <begin position="141"/>
        <end position="158"/>
    </location>
</feature>
<evidence type="ECO:0000256" key="3">
    <source>
        <dbReference type="ARBA" id="ARBA00022692"/>
    </source>
</evidence>
<dbReference type="PANTHER" id="PTHR10165">
    <property type="entry name" value="LIPID PHOSPHATE PHOSPHATASE"/>
    <property type="match status" value="1"/>
</dbReference>
<evidence type="ECO:0000256" key="5">
    <source>
        <dbReference type="ARBA" id="ARBA00023136"/>
    </source>
</evidence>
<name>A0ABD3W316_SINWO</name>
<evidence type="ECO:0000256" key="4">
    <source>
        <dbReference type="ARBA" id="ARBA00022989"/>
    </source>
</evidence>